<dbReference type="CDD" id="cd08983">
    <property type="entry name" value="GH43_Bt3655-like"/>
    <property type="match status" value="1"/>
</dbReference>
<accession>S2RYX3</accession>
<comment type="caution">
    <text evidence="1">The sequence shown here is derived from an EMBL/GenBank/DDBJ whole genome shotgun (WGS) entry which is preliminary data.</text>
</comment>
<sequence>MKIVFFEVKQVTQTNTKAPYGYLMSSFTGEQYTDGEQIYFSISRDGLHFSPLNQQKPVLTSQLGTKGVRDPFLFQTQTGEYVLLATDLRMYGHTKPGAWTQAEVAGSDKLIVWYSKDLVTWSSQRAITLGPNFGCVWAPEAIYDREHQDYRLFWSSTDTTESPEKLRIYTAHTKDFMHFTKAAVYLSDATYDVIDLDVVAADAGCYRFWKLNQRGQVVMDHVTTLDSAVDKPIVSAYLAKMYHVEGPQAYRLPDGRWVLLLDQVNNDVRAYVPAITAELASGQFTQPPADTYQLPVHPRHGSVLPIDQAAYQRLMDRWG</sequence>
<evidence type="ECO:0000313" key="1">
    <source>
        <dbReference type="EMBL" id="EPC72583.1"/>
    </source>
</evidence>
<dbReference type="AlphaFoldDB" id="S2RYX3"/>
<evidence type="ECO:0000313" key="2">
    <source>
        <dbReference type="Proteomes" id="UP000014243"/>
    </source>
</evidence>
<reference evidence="1 2" key="1">
    <citation type="journal article" date="2013" name="PLoS ONE">
        <title>Lactobacillus paracasei comparative genomics: towards species pan-genome definition and exploitation of diversity.</title>
        <authorList>
            <person name="Smokvina T."/>
            <person name="Wels M."/>
            <person name="Polka J."/>
            <person name="Chervaux C."/>
            <person name="Brisse S."/>
            <person name="Boekhorst J."/>
            <person name="van Hylckama Vlieg J.E."/>
            <person name="Siezen R.J."/>
        </authorList>
    </citation>
    <scope>NUCLEOTIDE SEQUENCE [LARGE SCALE GENOMIC DNA]</scope>
    <source>
        <strain evidence="1 2">Lpp126</strain>
    </source>
</reference>
<dbReference type="SUPFAM" id="SSF75005">
    <property type="entry name" value="Arabinanase/levansucrase/invertase"/>
    <property type="match status" value="1"/>
</dbReference>
<dbReference type="PANTHER" id="PTHR43301:SF3">
    <property type="entry name" value="ARABINAN ENDO-1,5-ALPHA-L-ARABINOSIDASE A-RELATED"/>
    <property type="match status" value="1"/>
</dbReference>
<dbReference type="Proteomes" id="UP000014243">
    <property type="component" value="Unassembled WGS sequence"/>
</dbReference>
<dbReference type="PANTHER" id="PTHR43301">
    <property type="entry name" value="ARABINAN ENDO-1,5-ALPHA-L-ARABINOSIDASE"/>
    <property type="match status" value="1"/>
</dbReference>
<gene>
    <name evidence="1" type="ORF">Lpp126_14491</name>
</gene>
<name>S2RYX3_LACPA</name>
<dbReference type="InterPro" id="IPR023296">
    <property type="entry name" value="Glyco_hydro_beta-prop_sf"/>
</dbReference>
<proteinExistence type="predicted"/>
<protein>
    <submittedName>
        <fullName evidence="1">Putative beta-xylosidase</fullName>
    </submittedName>
</protein>
<dbReference type="PATRIC" id="fig|1256206.3.peg.2215"/>
<organism evidence="1 2">
    <name type="scientific">Lacticaseibacillus paracasei subsp. paracasei Lpp126</name>
    <dbReference type="NCBI Taxonomy" id="1256206"/>
    <lineage>
        <taxon>Bacteria</taxon>
        <taxon>Bacillati</taxon>
        <taxon>Bacillota</taxon>
        <taxon>Bacilli</taxon>
        <taxon>Lactobacillales</taxon>
        <taxon>Lactobacillaceae</taxon>
        <taxon>Lacticaseibacillus</taxon>
    </lineage>
</organism>
<dbReference type="Gene3D" id="2.115.10.20">
    <property type="entry name" value="Glycosyl hydrolase domain, family 43"/>
    <property type="match status" value="1"/>
</dbReference>
<dbReference type="EMBL" id="ANKC01001040">
    <property type="protein sequence ID" value="EPC72583.1"/>
    <property type="molecule type" value="Genomic_DNA"/>
</dbReference>
<dbReference type="InterPro" id="IPR050727">
    <property type="entry name" value="GH43_arabinanases"/>
</dbReference>